<comment type="caution">
    <text evidence="1">The sequence shown here is derived from an EMBL/GenBank/DDBJ whole genome shotgun (WGS) entry which is preliminary data.</text>
</comment>
<organism evidence="1 2">
    <name type="scientific">Leeia aquatica</name>
    <dbReference type="NCBI Taxonomy" id="2725557"/>
    <lineage>
        <taxon>Bacteria</taxon>
        <taxon>Pseudomonadati</taxon>
        <taxon>Pseudomonadota</taxon>
        <taxon>Betaproteobacteria</taxon>
        <taxon>Neisseriales</taxon>
        <taxon>Leeiaceae</taxon>
        <taxon>Leeia</taxon>
    </lineage>
</organism>
<accession>A0A847RXT1</accession>
<gene>
    <name evidence="1" type="ORF">HF682_12400</name>
</gene>
<evidence type="ECO:0000313" key="2">
    <source>
        <dbReference type="Proteomes" id="UP000587991"/>
    </source>
</evidence>
<proteinExistence type="predicted"/>
<dbReference type="InterPro" id="IPR029069">
    <property type="entry name" value="HotDog_dom_sf"/>
</dbReference>
<dbReference type="InterPro" id="IPR052342">
    <property type="entry name" value="MCH/BMMD"/>
</dbReference>
<dbReference type="SUPFAM" id="SSF54637">
    <property type="entry name" value="Thioesterase/thiol ester dehydrase-isomerase"/>
    <property type="match status" value="1"/>
</dbReference>
<name>A0A847RXT1_9NEIS</name>
<dbReference type="AlphaFoldDB" id="A0A847RXT1"/>
<dbReference type="RefSeq" id="WP_168877585.1">
    <property type="nucleotide sequence ID" value="NZ_JABAIM010000002.1"/>
</dbReference>
<dbReference type="InterPro" id="IPR048274">
    <property type="entry name" value="MC_hydratase"/>
</dbReference>
<dbReference type="Pfam" id="PF19315">
    <property type="entry name" value="MC_hydratase"/>
    <property type="match status" value="1"/>
</dbReference>
<keyword evidence="2" id="KW-1185">Reference proteome</keyword>
<dbReference type="GO" id="GO:0016829">
    <property type="term" value="F:lyase activity"/>
    <property type="evidence" value="ECO:0007669"/>
    <property type="project" value="InterPro"/>
</dbReference>
<reference evidence="1 2" key="1">
    <citation type="submission" date="2020-04" db="EMBL/GenBank/DDBJ databases">
        <title>Draft genome of Leeia sp. IMCC25680.</title>
        <authorList>
            <person name="Song J."/>
            <person name="Cho J.-C."/>
        </authorList>
    </citation>
    <scope>NUCLEOTIDE SEQUENCE [LARGE SCALE GENOMIC DNA]</scope>
    <source>
        <strain evidence="1 2">IMCC25680</strain>
    </source>
</reference>
<sequence length="168" mass="19173">MTDRFGYIKLADGRYREDKGFYYDDFEVGMVIEHRPGRTLTTTDNIWQSLIAMNQHPLHIEAEFARQTEFKELLMSSLVTFNVINGMTVHSLSQKAIANLGWDEVRLTHPVFVGDTLFAESEILEKRPSKSRPQQGIVTARTTGSNQDGKTVITYKRTFLVPMRSAAE</sequence>
<dbReference type="Gene3D" id="3.10.129.10">
    <property type="entry name" value="Hotdog Thioesterase"/>
    <property type="match status" value="1"/>
</dbReference>
<dbReference type="PANTHER" id="PTHR43664:SF1">
    <property type="entry name" value="BETA-METHYLMALYL-COA DEHYDRATASE"/>
    <property type="match status" value="1"/>
</dbReference>
<dbReference type="CDD" id="cd03451">
    <property type="entry name" value="FkbR2"/>
    <property type="match status" value="1"/>
</dbReference>
<evidence type="ECO:0000313" key="1">
    <source>
        <dbReference type="EMBL" id="NLR75960.1"/>
    </source>
</evidence>
<dbReference type="EMBL" id="JABAIM010000002">
    <property type="protein sequence ID" value="NLR75960.1"/>
    <property type="molecule type" value="Genomic_DNA"/>
</dbReference>
<dbReference type="PANTHER" id="PTHR43664">
    <property type="entry name" value="MONOAMINE OXIDASE-RELATED"/>
    <property type="match status" value="1"/>
</dbReference>
<protein>
    <submittedName>
        <fullName evidence="1">MaoC family dehydratase</fullName>
    </submittedName>
</protein>
<dbReference type="Proteomes" id="UP000587991">
    <property type="component" value="Unassembled WGS sequence"/>
</dbReference>